<feature type="transmembrane region" description="Helical" evidence="1">
    <location>
        <begin position="50"/>
        <end position="70"/>
    </location>
</feature>
<dbReference type="Proteomes" id="UP000295030">
    <property type="component" value="Unassembled WGS sequence"/>
</dbReference>
<keyword evidence="1" id="KW-0472">Membrane</keyword>
<proteinExistence type="predicted"/>
<keyword evidence="1" id="KW-0812">Transmembrane</keyword>
<feature type="transmembrane region" description="Helical" evidence="1">
    <location>
        <begin position="76"/>
        <end position="99"/>
    </location>
</feature>
<evidence type="ECO:0008006" key="4">
    <source>
        <dbReference type="Google" id="ProtNLM"/>
    </source>
</evidence>
<dbReference type="AlphaFoldDB" id="A0A4R1I1N6"/>
<name>A0A4R1I1N6_ANCAQ</name>
<evidence type="ECO:0000256" key="1">
    <source>
        <dbReference type="SAM" id="Phobius"/>
    </source>
</evidence>
<sequence>MSIDVLIVLTCLAILAGMSLFANGRLRDHARLPMQWSLSGTVNWSAPRPLALALTPLLAAVTLAGLAVLLRGNADASWALMVAALSFVGAHLLHLALLLRRAPH</sequence>
<reference evidence="2 3" key="1">
    <citation type="submission" date="2019-03" db="EMBL/GenBank/DDBJ databases">
        <title>Genomic Encyclopedia of Type Strains, Phase IV (KMG-IV): sequencing the most valuable type-strain genomes for metagenomic binning, comparative biology and taxonomic classification.</title>
        <authorList>
            <person name="Goeker M."/>
        </authorList>
    </citation>
    <scope>NUCLEOTIDE SEQUENCE [LARGE SCALE GENOMIC DNA]</scope>
    <source>
        <strain evidence="2 3">DSM 101</strain>
    </source>
</reference>
<gene>
    <name evidence="2" type="ORF">EV667_2687</name>
</gene>
<feature type="transmembrane region" description="Helical" evidence="1">
    <location>
        <begin position="6"/>
        <end position="24"/>
    </location>
</feature>
<evidence type="ECO:0000313" key="3">
    <source>
        <dbReference type="Proteomes" id="UP000295030"/>
    </source>
</evidence>
<organism evidence="2 3">
    <name type="scientific">Ancylobacter aquaticus</name>
    <dbReference type="NCBI Taxonomy" id="100"/>
    <lineage>
        <taxon>Bacteria</taxon>
        <taxon>Pseudomonadati</taxon>
        <taxon>Pseudomonadota</taxon>
        <taxon>Alphaproteobacteria</taxon>
        <taxon>Hyphomicrobiales</taxon>
        <taxon>Xanthobacteraceae</taxon>
        <taxon>Ancylobacter</taxon>
    </lineage>
</organism>
<accession>A0A4R1I1N6</accession>
<keyword evidence="1" id="KW-1133">Transmembrane helix</keyword>
<comment type="caution">
    <text evidence="2">The sequence shown here is derived from an EMBL/GenBank/DDBJ whole genome shotgun (WGS) entry which is preliminary data.</text>
</comment>
<protein>
    <recommendedName>
        <fullName evidence="4">DUF1648 domain-containing protein</fullName>
    </recommendedName>
</protein>
<keyword evidence="3" id="KW-1185">Reference proteome</keyword>
<dbReference type="EMBL" id="SMFY01000002">
    <property type="protein sequence ID" value="TCK28678.1"/>
    <property type="molecule type" value="Genomic_DNA"/>
</dbReference>
<evidence type="ECO:0000313" key="2">
    <source>
        <dbReference type="EMBL" id="TCK28678.1"/>
    </source>
</evidence>
<dbReference type="RefSeq" id="WP_245516138.1">
    <property type="nucleotide sequence ID" value="NZ_SMFY01000002.1"/>
</dbReference>